<keyword evidence="5 6" id="KW-0687">Ribonucleoprotein</keyword>
<dbReference type="GO" id="GO:0003735">
    <property type="term" value="F:structural constituent of ribosome"/>
    <property type="evidence" value="ECO:0007669"/>
    <property type="project" value="InterPro"/>
</dbReference>
<gene>
    <name evidence="6 8" type="primary">rplW</name>
    <name evidence="8" type="ORF">SZ25_00475</name>
</gene>
<evidence type="ECO:0000256" key="2">
    <source>
        <dbReference type="ARBA" id="ARBA00022730"/>
    </source>
</evidence>
<evidence type="ECO:0000256" key="5">
    <source>
        <dbReference type="ARBA" id="ARBA00023274"/>
    </source>
</evidence>
<dbReference type="Gene3D" id="3.30.70.330">
    <property type="match status" value="1"/>
</dbReference>
<dbReference type="HAMAP" id="MF_01369_B">
    <property type="entry name" value="Ribosomal_uL23_B"/>
    <property type="match status" value="1"/>
</dbReference>
<protein>
    <recommendedName>
        <fullName evidence="6">Large ribosomal subunit protein uL23</fullName>
    </recommendedName>
</protein>
<keyword evidence="2 6" id="KW-0699">rRNA-binding</keyword>
<evidence type="ECO:0000256" key="7">
    <source>
        <dbReference type="RuleBase" id="RU003934"/>
    </source>
</evidence>
<dbReference type="SUPFAM" id="SSF54189">
    <property type="entry name" value="Ribosomal proteins S24e, L23 and L15e"/>
    <property type="match status" value="1"/>
</dbReference>
<accession>A0A0F5MPD0</accession>
<keyword evidence="4 6" id="KW-0689">Ribosomal protein</keyword>
<organism evidence="8 9">
    <name type="scientific">Candidatus Arcanibacter lacustris</name>
    <dbReference type="NCBI Taxonomy" id="1607817"/>
    <lineage>
        <taxon>Bacteria</taxon>
        <taxon>Pseudomonadati</taxon>
        <taxon>Pseudomonadota</taxon>
        <taxon>Alphaproteobacteria</taxon>
        <taxon>Rickettsiales</taxon>
        <taxon>Candidatus Arcanibacter</taxon>
    </lineage>
</organism>
<dbReference type="PANTHER" id="PTHR11620">
    <property type="entry name" value="60S RIBOSOMAL PROTEIN L23A"/>
    <property type="match status" value="1"/>
</dbReference>
<evidence type="ECO:0000256" key="4">
    <source>
        <dbReference type="ARBA" id="ARBA00022980"/>
    </source>
</evidence>
<comment type="subunit">
    <text evidence="6">Part of the 50S ribosomal subunit. Contacts protein L29, and trigger factor when it is bound to the ribosome.</text>
</comment>
<comment type="caution">
    <text evidence="8">The sequence shown here is derived from an EMBL/GenBank/DDBJ whole genome shotgun (WGS) entry which is preliminary data.</text>
</comment>
<reference evidence="8 9" key="1">
    <citation type="submission" date="2015-02" db="EMBL/GenBank/DDBJ databases">
        <title>Single cell genomics of a rare environmental alphaproteobacterium provides unique insights into Rickettsiaceae evolution.</title>
        <authorList>
            <person name="Martijn J."/>
            <person name="Schulz F."/>
            <person name="Zaremba-Niedzwiedzka K."/>
            <person name="Viklund J."/>
            <person name="Stepanauskas R."/>
            <person name="Andersson S.G.E."/>
            <person name="Horn M."/>
            <person name="Guy L."/>
            <person name="Ettema T.J.G."/>
        </authorList>
    </citation>
    <scope>NUCLEOTIDE SEQUENCE [LARGE SCALE GENOMIC DNA]</scope>
    <source>
        <strain evidence="8 9">SCGC AAA041-L04</strain>
    </source>
</reference>
<dbReference type="GO" id="GO:0019843">
    <property type="term" value="F:rRNA binding"/>
    <property type="evidence" value="ECO:0007669"/>
    <property type="project" value="UniProtKB-UniRule"/>
</dbReference>
<comment type="function">
    <text evidence="6">One of the early assembly proteins it binds 23S rRNA. One of the proteins that surrounds the polypeptide exit tunnel on the outside of the ribosome. Forms the main docking site for trigger factor binding to the ribosome.</text>
</comment>
<dbReference type="EMBL" id="JYHA01000084">
    <property type="protein sequence ID" value="KKB96419.1"/>
    <property type="molecule type" value="Genomic_DNA"/>
</dbReference>
<proteinExistence type="inferred from homology"/>
<dbReference type="InterPro" id="IPR001014">
    <property type="entry name" value="Ribosomal_uL23_CS"/>
</dbReference>
<dbReference type="NCBIfam" id="NF004360">
    <property type="entry name" value="PRK05738.1-5"/>
    <property type="match status" value="1"/>
</dbReference>
<evidence type="ECO:0000313" key="9">
    <source>
        <dbReference type="Proteomes" id="UP000033358"/>
    </source>
</evidence>
<keyword evidence="3 6" id="KW-0694">RNA-binding</keyword>
<dbReference type="InterPro" id="IPR013025">
    <property type="entry name" value="Ribosomal_uL23-like"/>
</dbReference>
<evidence type="ECO:0000256" key="3">
    <source>
        <dbReference type="ARBA" id="ARBA00022884"/>
    </source>
</evidence>
<dbReference type="GO" id="GO:1990904">
    <property type="term" value="C:ribonucleoprotein complex"/>
    <property type="evidence" value="ECO:0007669"/>
    <property type="project" value="UniProtKB-KW"/>
</dbReference>
<evidence type="ECO:0000256" key="6">
    <source>
        <dbReference type="HAMAP-Rule" id="MF_01369"/>
    </source>
</evidence>
<evidence type="ECO:0000313" key="8">
    <source>
        <dbReference type="EMBL" id="KKB96419.1"/>
    </source>
</evidence>
<keyword evidence="9" id="KW-1185">Reference proteome</keyword>
<dbReference type="FunFam" id="3.30.70.330:FF:000001">
    <property type="entry name" value="50S ribosomal protein L23"/>
    <property type="match status" value="1"/>
</dbReference>
<dbReference type="NCBIfam" id="NF004363">
    <property type="entry name" value="PRK05738.2-4"/>
    <property type="match status" value="1"/>
</dbReference>
<dbReference type="GO" id="GO:0005840">
    <property type="term" value="C:ribosome"/>
    <property type="evidence" value="ECO:0007669"/>
    <property type="project" value="UniProtKB-KW"/>
</dbReference>
<dbReference type="InterPro" id="IPR012677">
    <property type="entry name" value="Nucleotide-bd_a/b_plait_sf"/>
</dbReference>
<dbReference type="PROSITE" id="PS00050">
    <property type="entry name" value="RIBOSOMAL_L23"/>
    <property type="match status" value="1"/>
</dbReference>
<dbReference type="InterPro" id="IPR012678">
    <property type="entry name" value="Ribosomal_uL23/eL15/eS24_sf"/>
</dbReference>
<dbReference type="Pfam" id="PF00276">
    <property type="entry name" value="Ribosomal_L23"/>
    <property type="match status" value="1"/>
</dbReference>
<dbReference type="GO" id="GO:0006412">
    <property type="term" value="P:translation"/>
    <property type="evidence" value="ECO:0007669"/>
    <property type="project" value="UniProtKB-UniRule"/>
</dbReference>
<evidence type="ECO:0000256" key="1">
    <source>
        <dbReference type="ARBA" id="ARBA00006700"/>
    </source>
</evidence>
<dbReference type="NCBIfam" id="NF004359">
    <property type="entry name" value="PRK05738.1-3"/>
    <property type="match status" value="1"/>
</dbReference>
<comment type="similarity">
    <text evidence="1 6 7">Belongs to the universal ribosomal protein uL23 family.</text>
</comment>
<dbReference type="AlphaFoldDB" id="A0A0F5MPD0"/>
<sequence length="95" mass="10598">MDNYDLIRSPVVTEKSTNLVSQNKYIFKVDVNATKAQVKKAIEEIFEVTVAKVNTINIAGKVKRFRGILGKRKSYKKAVVTLNDGQNIDVTVGVK</sequence>
<name>A0A0F5MPD0_9RICK</name>
<dbReference type="Proteomes" id="UP000033358">
    <property type="component" value="Unassembled WGS sequence"/>
</dbReference>